<dbReference type="OrthoDB" id="312811at2157"/>
<dbReference type="SUPFAM" id="SSF161098">
    <property type="entry name" value="MetI-like"/>
    <property type="match status" value="1"/>
</dbReference>
<evidence type="ECO:0000256" key="2">
    <source>
        <dbReference type="ARBA" id="ARBA00022448"/>
    </source>
</evidence>
<feature type="transmembrane region" description="Helical" evidence="7">
    <location>
        <begin position="114"/>
        <end position="140"/>
    </location>
</feature>
<dbReference type="InterPro" id="IPR050366">
    <property type="entry name" value="BP-dependent_transpt_permease"/>
</dbReference>
<keyword evidence="2 7" id="KW-0813">Transport</keyword>
<evidence type="ECO:0000313" key="9">
    <source>
        <dbReference type="EMBL" id="MWG34959.1"/>
    </source>
</evidence>
<evidence type="ECO:0000256" key="3">
    <source>
        <dbReference type="ARBA" id="ARBA00022475"/>
    </source>
</evidence>
<feature type="transmembrane region" description="Helical" evidence="7">
    <location>
        <begin position="281"/>
        <end position="302"/>
    </location>
</feature>
<keyword evidence="10" id="KW-1185">Reference proteome</keyword>
<evidence type="ECO:0000256" key="6">
    <source>
        <dbReference type="ARBA" id="ARBA00023136"/>
    </source>
</evidence>
<keyword evidence="3" id="KW-1003">Cell membrane</keyword>
<dbReference type="Pfam" id="PF00528">
    <property type="entry name" value="BPD_transp_1"/>
    <property type="match status" value="1"/>
</dbReference>
<dbReference type="Proteomes" id="UP000451471">
    <property type="component" value="Unassembled WGS sequence"/>
</dbReference>
<feature type="transmembrane region" description="Helical" evidence="7">
    <location>
        <begin position="160"/>
        <end position="185"/>
    </location>
</feature>
<comment type="caution">
    <text evidence="9">The sequence shown here is derived from an EMBL/GenBank/DDBJ whole genome shotgun (WGS) entry which is preliminary data.</text>
</comment>
<evidence type="ECO:0000256" key="1">
    <source>
        <dbReference type="ARBA" id="ARBA00004651"/>
    </source>
</evidence>
<evidence type="ECO:0000256" key="7">
    <source>
        <dbReference type="RuleBase" id="RU363032"/>
    </source>
</evidence>
<dbReference type="EMBL" id="WSZK01000015">
    <property type="protein sequence ID" value="MWG34959.1"/>
    <property type="molecule type" value="Genomic_DNA"/>
</dbReference>
<dbReference type="PANTHER" id="PTHR43386:SF1">
    <property type="entry name" value="D,D-DIPEPTIDE TRANSPORT SYSTEM PERMEASE PROTEIN DDPC-RELATED"/>
    <property type="match status" value="1"/>
</dbReference>
<proteinExistence type="inferred from homology"/>
<comment type="similarity">
    <text evidence="7">Belongs to the binding-protein-dependent transport system permease family.</text>
</comment>
<sequence>MAADTRTRTAASSRGLFDRLRASPFLSNLLSNRLAVAGLGIIFAMVVVALYARLFVAGPFGAPLSDLTSSQLGNAQNKAPPGWLAGQGLLTDIFGTDAQARDIYERTLYGAWLALKWGTVTVGLSTVLGVGLGTLAAYYGDVTDNVIMRTMDVLLAFPSLLLALALVAIFGASLGNAVIALVLVYTPRFARVVRGAALKVLEDEYVDATVALGASDPRVLVKHVLPNSLAPITVQSTLNFGLAIIDLAALSFLGFGAAPGTPSWGIMLSEGVNNGLLTGQWWLSFFPGLFLAVTVLGFNLLGDGMRDALDPRMRETVD</sequence>
<gene>
    <name evidence="9" type="ORF">GQS65_10750</name>
</gene>
<evidence type="ECO:0000313" key="10">
    <source>
        <dbReference type="Proteomes" id="UP000451471"/>
    </source>
</evidence>
<organism evidence="9 10">
    <name type="scientific">Halomarina oriensis</name>
    <dbReference type="NCBI Taxonomy" id="671145"/>
    <lineage>
        <taxon>Archaea</taxon>
        <taxon>Methanobacteriati</taxon>
        <taxon>Methanobacteriota</taxon>
        <taxon>Stenosarchaea group</taxon>
        <taxon>Halobacteria</taxon>
        <taxon>Halobacteriales</taxon>
        <taxon>Natronomonadaceae</taxon>
        <taxon>Halomarina</taxon>
    </lineage>
</organism>
<feature type="transmembrane region" description="Helical" evidence="7">
    <location>
        <begin position="238"/>
        <end position="261"/>
    </location>
</feature>
<evidence type="ECO:0000256" key="5">
    <source>
        <dbReference type="ARBA" id="ARBA00022989"/>
    </source>
</evidence>
<accession>A0A6B0GN81</accession>
<keyword evidence="6 7" id="KW-0472">Membrane</keyword>
<dbReference type="GO" id="GO:0005886">
    <property type="term" value="C:plasma membrane"/>
    <property type="evidence" value="ECO:0007669"/>
    <property type="project" value="UniProtKB-SubCell"/>
</dbReference>
<dbReference type="PROSITE" id="PS50928">
    <property type="entry name" value="ABC_TM1"/>
    <property type="match status" value="1"/>
</dbReference>
<dbReference type="CDD" id="cd06261">
    <property type="entry name" value="TM_PBP2"/>
    <property type="match status" value="1"/>
</dbReference>
<dbReference type="Gene3D" id="1.10.3720.10">
    <property type="entry name" value="MetI-like"/>
    <property type="match status" value="1"/>
</dbReference>
<evidence type="ECO:0000256" key="4">
    <source>
        <dbReference type="ARBA" id="ARBA00022692"/>
    </source>
</evidence>
<name>A0A6B0GN81_9EURY</name>
<dbReference type="AlphaFoldDB" id="A0A6B0GN81"/>
<keyword evidence="4 7" id="KW-0812">Transmembrane</keyword>
<dbReference type="RefSeq" id="WP_158204583.1">
    <property type="nucleotide sequence ID" value="NZ_WSZK01000015.1"/>
</dbReference>
<feature type="domain" description="ABC transmembrane type-1" evidence="8">
    <location>
        <begin position="111"/>
        <end position="302"/>
    </location>
</feature>
<protein>
    <submittedName>
        <fullName evidence="9">ABC transporter permease subunit</fullName>
    </submittedName>
</protein>
<dbReference type="GO" id="GO:0055085">
    <property type="term" value="P:transmembrane transport"/>
    <property type="evidence" value="ECO:0007669"/>
    <property type="project" value="InterPro"/>
</dbReference>
<dbReference type="PANTHER" id="PTHR43386">
    <property type="entry name" value="OLIGOPEPTIDE TRANSPORT SYSTEM PERMEASE PROTEIN APPC"/>
    <property type="match status" value="1"/>
</dbReference>
<keyword evidence="5 7" id="KW-1133">Transmembrane helix</keyword>
<dbReference type="InterPro" id="IPR035906">
    <property type="entry name" value="MetI-like_sf"/>
</dbReference>
<comment type="subcellular location">
    <subcellularLocation>
        <location evidence="1 7">Cell membrane</location>
        <topology evidence="1 7">Multi-pass membrane protein</topology>
    </subcellularLocation>
</comment>
<evidence type="ECO:0000259" key="8">
    <source>
        <dbReference type="PROSITE" id="PS50928"/>
    </source>
</evidence>
<dbReference type="InterPro" id="IPR000515">
    <property type="entry name" value="MetI-like"/>
</dbReference>
<reference evidence="9 10" key="1">
    <citation type="submission" date="2019-12" db="EMBL/GenBank/DDBJ databases">
        <title>Halocatena pleomorpha gen. nov. sp. nov., an extremely halophilic archaeon of family Halobacteriaceae isolated from saltpan soil.</title>
        <authorList>
            <person name="Pal Y."/>
            <person name="Verma A."/>
            <person name="Krishnamurthi S."/>
            <person name="Kumar P."/>
        </authorList>
    </citation>
    <scope>NUCLEOTIDE SEQUENCE [LARGE SCALE GENOMIC DNA]</scope>
    <source>
        <strain evidence="9 10">JCM 16495</strain>
    </source>
</reference>
<feature type="transmembrane region" description="Helical" evidence="7">
    <location>
        <begin position="34"/>
        <end position="56"/>
    </location>
</feature>